<dbReference type="Proteomes" id="UP000765003">
    <property type="component" value="Unassembled WGS sequence"/>
</dbReference>
<evidence type="ECO:0000313" key="1">
    <source>
        <dbReference type="EMBL" id="MBN4077495.1"/>
    </source>
</evidence>
<keyword evidence="2" id="KW-1185">Reference proteome</keyword>
<sequence>MILNFIFIAATGYFLWSKLAREDKYTLKSHIMDALDTGNTEKLVEMLKEKANIDLSNLTNTVSNSAKSAAKFVVFKLLKETKDQKQKP</sequence>
<protein>
    <submittedName>
        <fullName evidence="1">Uncharacterized protein</fullName>
    </submittedName>
</protein>
<dbReference type="EMBL" id="JAFITA010000023">
    <property type="protein sequence ID" value="MBN4077495.1"/>
    <property type="molecule type" value="Genomic_DNA"/>
</dbReference>
<reference evidence="1" key="1">
    <citation type="submission" date="2021-02" db="EMBL/GenBank/DDBJ databases">
        <title>Activity-based single-cell genomes from oceanic crustal fluid captures similar information to metagenomic and metatranscriptomic surveys with orders of magnitude less sampling.</title>
        <authorList>
            <person name="D'Angelo T.S."/>
            <person name="Orcutt B.N."/>
        </authorList>
    </citation>
    <scope>NUCLEOTIDE SEQUENCE [LARGE SCALE GENOMIC DNA]</scope>
    <source>
        <strain evidence="1">AH-315-E05</strain>
    </source>
</reference>
<accession>A0ABS3AWU0</accession>
<name>A0ABS3AWU0_9FIRM</name>
<organism evidence="1 2">
    <name type="scientific">Sulfobacillus acidophilus</name>
    <dbReference type="NCBI Taxonomy" id="53633"/>
    <lineage>
        <taxon>Bacteria</taxon>
        <taxon>Bacillati</taxon>
        <taxon>Bacillota</taxon>
        <taxon>Clostridia</taxon>
        <taxon>Eubacteriales</taxon>
        <taxon>Clostridiales Family XVII. Incertae Sedis</taxon>
        <taxon>Sulfobacillus</taxon>
    </lineage>
</organism>
<proteinExistence type="predicted"/>
<evidence type="ECO:0000313" key="2">
    <source>
        <dbReference type="Proteomes" id="UP000765003"/>
    </source>
</evidence>
<comment type="caution">
    <text evidence="1">The sequence shown here is derived from an EMBL/GenBank/DDBJ whole genome shotgun (WGS) entry which is preliminary data.</text>
</comment>
<gene>
    <name evidence="1" type="ORF">JYT19_01140</name>
</gene>